<gene>
    <name evidence="1" type="ORF">EQM13_08350</name>
</gene>
<evidence type="ECO:0000313" key="1">
    <source>
        <dbReference type="EMBL" id="QAT61591.1"/>
    </source>
</evidence>
<proteinExistence type="predicted"/>
<evidence type="ECO:0008006" key="3">
    <source>
        <dbReference type="Google" id="ProtNLM"/>
    </source>
</evidence>
<dbReference type="Proteomes" id="UP000287969">
    <property type="component" value="Chromosome"/>
</dbReference>
<reference evidence="2" key="1">
    <citation type="submission" date="2019-01" db="EMBL/GenBank/DDBJ databases">
        <title>Draft genomes of a novel of Sporanaerobacter strains.</title>
        <authorList>
            <person name="Ma S."/>
        </authorList>
    </citation>
    <scope>NUCLEOTIDE SEQUENCE [LARGE SCALE GENOMIC DNA]</scope>
    <source>
        <strain evidence="2">NJN-17</strain>
    </source>
</reference>
<sequence length="523" mass="61523">MKIEFNLPVDRNLLKFNNLIKEGDIIQGDIVDIIGDKVILNIEKYGQVVTKSLMDMSQFKNSKMDYYVKEINGDTVVITPLYKEDEQNIGPSLFKEEENYLKSILKEYNIEEDYISMEFLKALSEYDVPINENTLQKGIKILDRVYKILNLKENENIINVNDGNDDFEEDIRNFVVIRDEPSDDKEEKIENYSEFKNDSPTGEKNVFSAYSRNLSRENVLIDKEDIKSKILTVKNDSREDMATNKDNNSLINDEVNDEGIEENGKSLFIENKIKSFFEDRNIDSNFIKQIAFMVKHNIIPSLRNIEFIMKIEQGERLFSENFLKSVEKIDISLYNELKKLGLNIAKLDGDEIKNYYEELNYKIELVNHKYLKSNIGMEEKEEIIKELNDKISFLNELNDKISFYYIPLYSKDERLGMISFLSKKGKEKKSNLKNITIFINLNMSNIGNVKVYCFVMNRTMDVNFNIDDDYYYLFKENEEYLKNKLMEKGFKINNITYTSEGNSNLFKKLIVNDKPFFYIDLKV</sequence>
<dbReference type="EMBL" id="CP035282">
    <property type="protein sequence ID" value="QAT61591.1"/>
    <property type="molecule type" value="Genomic_DNA"/>
</dbReference>
<evidence type="ECO:0000313" key="2">
    <source>
        <dbReference type="Proteomes" id="UP000287969"/>
    </source>
</evidence>
<name>A0A410QC71_9FIRM</name>
<dbReference type="KEGG" id="spoa:EQM13_08350"/>
<keyword evidence="2" id="KW-1185">Reference proteome</keyword>
<protein>
    <recommendedName>
        <fullName evidence="3">Flagellar hook-length control protein FliK</fullName>
    </recommendedName>
</protein>
<dbReference type="RefSeq" id="WP_114217815.1">
    <property type="nucleotide sequence ID" value="NZ_CP035282.1"/>
</dbReference>
<accession>A0A410QC71</accession>
<dbReference type="AlphaFoldDB" id="A0A410QC71"/>
<organism evidence="1 2">
    <name type="scientific">Acidilutibacter cellobiosedens</name>
    <dbReference type="NCBI Taxonomy" id="2507161"/>
    <lineage>
        <taxon>Bacteria</taxon>
        <taxon>Bacillati</taxon>
        <taxon>Bacillota</taxon>
        <taxon>Tissierellia</taxon>
        <taxon>Tissierellales</taxon>
        <taxon>Acidilutibacteraceae</taxon>
        <taxon>Acidilutibacter</taxon>
    </lineage>
</organism>